<feature type="region of interest" description="Disordered" evidence="7">
    <location>
        <begin position="25"/>
        <end position="66"/>
    </location>
</feature>
<sequence>MASSRTVEDAFVDAESLLRECEETLERRDELERRRWGDTAGERGERTDDAEKRDDGASTSSSNDVEREIARLTAHARTRLNGVCANLAALDELVARRERTPCMNDLERRIESLRALERRKDLAMRRCASVRKKKSATTAVRWNPAEQAPKAPGVETRQRDKGEVLQIQRAMLEEQDDALDDLSRAAGRAKEISIAVNDELDLHAKLLDSLDDEMADTSGRLTRASRAVQNMMRRGSSCRSATIAVLVFVLCFLVLALIIKLQR</sequence>
<accession>A0A090M967</accession>
<dbReference type="RefSeq" id="XP_003081442.2">
    <property type="nucleotide sequence ID" value="XM_003081394.2"/>
</dbReference>
<dbReference type="SMART" id="SM00397">
    <property type="entry name" value="t_SNARE"/>
    <property type="match status" value="1"/>
</dbReference>
<evidence type="ECO:0000256" key="5">
    <source>
        <dbReference type="ARBA" id="ARBA00022989"/>
    </source>
</evidence>
<evidence type="ECO:0000313" key="10">
    <source>
        <dbReference type="EMBL" id="CEF99252.1"/>
    </source>
</evidence>
<dbReference type="GO" id="GO:0005737">
    <property type="term" value="C:cytoplasm"/>
    <property type="evidence" value="ECO:0007669"/>
    <property type="project" value="UniProtKB-ARBA"/>
</dbReference>
<organism evidence="10 11">
    <name type="scientific">Ostreococcus tauri</name>
    <name type="common">Marine green alga</name>
    <dbReference type="NCBI Taxonomy" id="70448"/>
    <lineage>
        <taxon>Eukaryota</taxon>
        <taxon>Viridiplantae</taxon>
        <taxon>Chlorophyta</taxon>
        <taxon>Mamiellophyceae</taxon>
        <taxon>Mamiellales</taxon>
        <taxon>Bathycoccaceae</taxon>
        <taxon>Ostreococcus</taxon>
    </lineage>
</organism>
<evidence type="ECO:0000313" key="11">
    <source>
        <dbReference type="Proteomes" id="UP000009170"/>
    </source>
</evidence>
<evidence type="ECO:0000259" key="9">
    <source>
        <dbReference type="PROSITE" id="PS50192"/>
    </source>
</evidence>
<dbReference type="InParanoid" id="A0A090M967"/>
<evidence type="ECO:0000256" key="7">
    <source>
        <dbReference type="SAM" id="MobiDB-lite"/>
    </source>
</evidence>
<evidence type="ECO:0000256" key="8">
    <source>
        <dbReference type="SAM" id="Phobius"/>
    </source>
</evidence>
<name>A0A090M967_OSTTA</name>
<keyword evidence="6 8" id="KW-0472">Membrane</keyword>
<dbReference type="SUPFAM" id="SSF58038">
    <property type="entry name" value="SNARE fusion complex"/>
    <property type="match status" value="1"/>
</dbReference>
<comment type="caution">
    <text evidence="10">The sequence shown here is derived from an EMBL/GenBank/DDBJ whole genome shotgun (WGS) entry which is preliminary data.</text>
</comment>
<keyword evidence="11" id="KW-1185">Reference proteome</keyword>
<dbReference type="GO" id="GO:0016020">
    <property type="term" value="C:membrane"/>
    <property type="evidence" value="ECO:0007669"/>
    <property type="project" value="UniProtKB-SubCell"/>
</dbReference>
<dbReference type="CDD" id="cd15841">
    <property type="entry name" value="SNARE_Qc"/>
    <property type="match status" value="1"/>
</dbReference>
<proteinExistence type="predicted"/>
<keyword evidence="5 8" id="KW-1133">Transmembrane helix</keyword>
<dbReference type="Proteomes" id="UP000009170">
    <property type="component" value="Unassembled WGS sequence"/>
</dbReference>
<keyword evidence="3 8" id="KW-0812">Transmembrane</keyword>
<evidence type="ECO:0000256" key="2">
    <source>
        <dbReference type="ARBA" id="ARBA00022448"/>
    </source>
</evidence>
<evidence type="ECO:0000256" key="3">
    <source>
        <dbReference type="ARBA" id="ARBA00022692"/>
    </source>
</evidence>
<protein>
    <submittedName>
        <fullName evidence="10">Target SNARE coiled-coil domain</fullName>
    </submittedName>
</protein>
<evidence type="ECO:0000256" key="1">
    <source>
        <dbReference type="ARBA" id="ARBA00004167"/>
    </source>
</evidence>
<dbReference type="GO" id="GO:0012505">
    <property type="term" value="C:endomembrane system"/>
    <property type="evidence" value="ECO:0007669"/>
    <property type="project" value="UniProtKB-ARBA"/>
</dbReference>
<feature type="compositionally biased region" description="Basic and acidic residues" evidence="7">
    <location>
        <begin position="25"/>
        <end position="56"/>
    </location>
</feature>
<dbReference type="STRING" id="70448.A0A090M967"/>
<keyword evidence="4" id="KW-0653">Protein transport</keyword>
<dbReference type="PANTHER" id="PTHR12791">
    <property type="entry name" value="GOLGI SNARE BET1-RELATED"/>
    <property type="match status" value="1"/>
</dbReference>
<dbReference type="PROSITE" id="PS50192">
    <property type="entry name" value="T_SNARE"/>
    <property type="match status" value="1"/>
</dbReference>
<feature type="domain" description="T-SNARE coiled-coil homology" evidence="9">
    <location>
        <begin position="169"/>
        <end position="231"/>
    </location>
</feature>
<reference evidence="10 11" key="2">
    <citation type="journal article" date="2014" name="BMC Genomics">
        <title>An improved genome of the model marine alga Ostreococcus tauri unfolds by assessing Illumina de novo assemblies.</title>
        <authorList>
            <person name="Blanc-Mathieu R."/>
            <person name="Verhelst B."/>
            <person name="Derelle E."/>
            <person name="Rombauts S."/>
            <person name="Bouget F.Y."/>
            <person name="Carre I."/>
            <person name="Chateau A."/>
            <person name="Eyre-Walker A."/>
            <person name="Grimsley N."/>
            <person name="Moreau H."/>
            <person name="Piegu B."/>
            <person name="Rivals E."/>
            <person name="Schackwitz W."/>
            <person name="Van de Peer Y."/>
            <person name="Piganeau G."/>
        </authorList>
    </citation>
    <scope>NUCLEOTIDE SEQUENCE [LARGE SCALE GENOMIC DNA]</scope>
    <source>
        <strain evidence="11">OTTH 0595 / CCAP 157/2 / RCC745</strain>
    </source>
</reference>
<gene>
    <name evidence="10" type="ORF">OT_ostta10g00070</name>
</gene>
<feature type="transmembrane region" description="Helical" evidence="8">
    <location>
        <begin position="241"/>
        <end position="259"/>
    </location>
</feature>
<evidence type="ECO:0000256" key="4">
    <source>
        <dbReference type="ARBA" id="ARBA00022927"/>
    </source>
</evidence>
<dbReference type="OrthoDB" id="498939at2759"/>
<comment type="subcellular location">
    <subcellularLocation>
        <location evidence="1">Membrane</location>
        <topology evidence="1">Single-pass membrane protein</topology>
    </subcellularLocation>
</comment>
<keyword evidence="2" id="KW-0813">Transport</keyword>
<reference evidence="11" key="1">
    <citation type="journal article" date="2006" name="Proc. Natl. Acad. Sci. U.S.A.">
        <title>Genome analysis of the smallest free-living eukaryote Ostreococcus tauri unveils many unique features.</title>
        <authorList>
            <person name="Derelle E."/>
            <person name="Ferraz C."/>
            <person name="Rombauts S."/>
            <person name="Rouze P."/>
            <person name="Worden A.Z."/>
            <person name="Robbens S."/>
            <person name="Partensky F."/>
            <person name="Degroeve S."/>
            <person name="Echeynie S."/>
            <person name="Cooke R."/>
            <person name="Saeys Y."/>
            <person name="Wuyts J."/>
            <person name="Jabbari K."/>
            <person name="Bowler C."/>
            <person name="Panaud O."/>
            <person name="Piegu B."/>
            <person name="Ball S.G."/>
            <person name="Ral J.-P."/>
            <person name="Bouget F.-Y."/>
            <person name="Piganeau G."/>
            <person name="De Baets B."/>
            <person name="Picard A."/>
            <person name="Delseny M."/>
            <person name="Demaille J."/>
            <person name="Van de Peer Y."/>
            <person name="Moreau H."/>
        </authorList>
    </citation>
    <scope>NUCLEOTIDE SEQUENCE [LARGE SCALE GENOMIC DNA]</scope>
    <source>
        <strain evidence="11">OTTH 0595 / CCAP 157/2 / RCC745</strain>
    </source>
</reference>
<evidence type="ECO:0000256" key="6">
    <source>
        <dbReference type="ARBA" id="ARBA00023136"/>
    </source>
</evidence>
<dbReference type="EMBL" id="CAID01000010">
    <property type="protein sequence ID" value="CEF99252.1"/>
    <property type="molecule type" value="Genomic_DNA"/>
</dbReference>
<dbReference type="InterPro" id="IPR000727">
    <property type="entry name" value="T_SNARE_dom"/>
</dbReference>
<dbReference type="AlphaFoldDB" id="A0A090M967"/>
<dbReference type="Gene3D" id="1.20.5.110">
    <property type="match status" value="1"/>
</dbReference>
<dbReference type="GO" id="GO:0015031">
    <property type="term" value="P:protein transport"/>
    <property type="evidence" value="ECO:0007669"/>
    <property type="project" value="UniProtKB-KW"/>
</dbReference>
<dbReference type="KEGG" id="ota:OT_ostta10g00070"/>
<dbReference type="GeneID" id="9832239"/>